<dbReference type="PROSITE" id="PS50157">
    <property type="entry name" value="ZINC_FINGER_C2H2_2"/>
    <property type="match status" value="8"/>
</dbReference>
<organism evidence="10 11">
    <name type="scientific">Mytilus edulis</name>
    <name type="common">Blue mussel</name>
    <dbReference type="NCBI Taxonomy" id="6550"/>
    <lineage>
        <taxon>Eukaryota</taxon>
        <taxon>Metazoa</taxon>
        <taxon>Spiralia</taxon>
        <taxon>Lophotrochozoa</taxon>
        <taxon>Mollusca</taxon>
        <taxon>Bivalvia</taxon>
        <taxon>Autobranchia</taxon>
        <taxon>Pteriomorphia</taxon>
        <taxon>Mytilida</taxon>
        <taxon>Mytiloidea</taxon>
        <taxon>Mytilidae</taxon>
        <taxon>Mytilinae</taxon>
        <taxon>Mytilus</taxon>
    </lineage>
</organism>
<evidence type="ECO:0000256" key="8">
    <source>
        <dbReference type="SAM" id="MobiDB-lite"/>
    </source>
</evidence>
<evidence type="ECO:0000256" key="2">
    <source>
        <dbReference type="ARBA" id="ARBA00022723"/>
    </source>
</evidence>
<dbReference type="InterPro" id="IPR013087">
    <property type="entry name" value="Znf_C2H2_type"/>
</dbReference>
<dbReference type="PROSITE" id="PS00028">
    <property type="entry name" value="ZINC_FINGER_C2H2_1"/>
    <property type="match status" value="7"/>
</dbReference>
<dbReference type="SMART" id="SM00355">
    <property type="entry name" value="ZnF_C2H2"/>
    <property type="match status" value="9"/>
</dbReference>
<keyword evidence="4 7" id="KW-0863">Zinc-finger</keyword>
<dbReference type="InterPro" id="IPR036236">
    <property type="entry name" value="Znf_C2H2_sf"/>
</dbReference>
<feature type="domain" description="C2H2-type" evidence="9">
    <location>
        <begin position="629"/>
        <end position="652"/>
    </location>
</feature>
<dbReference type="Pfam" id="PF03372">
    <property type="entry name" value="Exo_endo_phos"/>
    <property type="match status" value="1"/>
</dbReference>
<feature type="compositionally biased region" description="Basic and acidic residues" evidence="8">
    <location>
        <begin position="605"/>
        <end position="617"/>
    </location>
</feature>
<dbReference type="EMBL" id="CAJPWZ010001433">
    <property type="protein sequence ID" value="CAG2214994.1"/>
    <property type="molecule type" value="Genomic_DNA"/>
</dbReference>
<evidence type="ECO:0000256" key="5">
    <source>
        <dbReference type="ARBA" id="ARBA00022833"/>
    </source>
</evidence>
<protein>
    <submittedName>
        <fullName evidence="10">KRAB</fullName>
    </submittedName>
</protein>
<dbReference type="Gene3D" id="3.60.10.10">
    <property type="entry name" value="Endonuclease/exonuclease/phosphatase"/>
    <property type="match status" value="1"/>
</dbReference>
<evidence type="ECO:0000313" key="10">
    <source>
        <dbReference type="EMBL" id="CAG2214994.1"/>
    </source>
</evidence>
<dbReference type="GO" id="GO:0008270">
    <property type="term" value="F:zinc ion binding"/>
    <property type="evidence" value="ECO:0007669"/>
    <property type="project" value="UniProtKB-KW"/>
</dbReference>
<proteinExistence type="predicted"/>
<evidence type="ECO:0000256" key="4">
    <source>
        <dbReference type="ARBA" id="ARBA00022771"/>
    </source>
</evidence>
<dbReference type="InterPro" id="IPR036691">
    <property type="entry name" value="Endo/exonu/phosph_ase_sf"/>
</dbReference>
<feature type="domain" description="C2H2-type" evidence="9">
    <location>
        <begin position="781"/>
        <end position="808"/>
    </location>
</feature>
<dbReference type="Gene3D" id="3.30.160.60">
    <property type="entry name" value="Classic Zinc Finger"/>
    <property type="match status" value="6"/>
</dbReference>
<keyword evidence="11" id="KW-1185">Reference proteome</keyword>
<dbReference type="InterPro" id="IPR005135">
    <property type="entry name" value="Endo/exonuclease/phosphatase"/>
</dbReference>
<dbReference type="PANTHER" id="PTHR24388">
    <property type="entry name" value="ZINC FINGER PROTEIN"/>
    <property type="match status" value="1"/>
</dbReference>
<keyword evidence="6" id="KW-0539">Nucleus</keyword>
<dbReference type="OrthoDB" id="6161552at2759"/>
<gene>
    <name evidence="10" type="ORF">MEDL_28840</name>
</gene>
<evidence type="ECO:0000256" key="6">
    <source>
        <dbReference type="ARBA" id="ARBA00023242"/>
    </source>
</evidence>
<feature type="domain" description="C2H2-type" evidence="9">
    <location>
        <begin position="753"/>
        <end position="780"/>
    </location>
</feature>
<dbReference type="GO" id="GO:0000978">
    <property type="term" value="F:RNA polymerase II cis-regulatory region sequence-specific DNA binding"/>
    <property type="evidence" value="ECO:0007669"/>
    <property type="project" value="TreeGrafter"/>
</dbReference>
<comment type="caution">
    <text evidence="10">The sequence shown here is derived from an EMBL/GenBank/DDBJ whole genome shotgun (WGS) entry which is preliminary data.</text>
</comment>
<evidence type="ECO:0000259" key="9">
    <source>
        <dbReference type="PROSITE" id="PS50157"/>
    </source>
</evidence>
<dbReference type="InterPro" id="IPR050527">
    <property type="entry name" value="Snail/Krueppel_Znf"/>
</dbReference>
<dbReference type="Pfam" id="PF00096">
    <property type="entry name" value="zf-C2H2"/>
    <property type="match status" value="3"/>
</dbReference>
<feature type="domain" description="C2H2-type" evidence="9">
    <location>
        <begin position="721"/>
        <end position="748"/>
    </location>
</feature>
<evidence type="ECO:0000313" key="11">
    <source>
        <dbReference type="Proteomes" id="UP000683360"/>
    </source>
</evidence>
<evidence type="ECO:0000256" key="7">
    <source>
        <dbReference type="PROSITE-ProRule" id="PRU00042"/>
    </source>
</evidence>
<dbReference type="GO" id="GO:0005634">
    <property type="term" value="C:nucleus"/>
    <property type="evidence" value="ECO:0007669"/>
    <property type="project" value="UniProtKB-SubCell"/>
</dbReference>
<dbReference type="Proteomes" id="UP000683360">
    <property type="component" value="Unassembled WGS sequence"/>
</dbReference>
<evidence type="ECO:0000256" key="3">
    <source>
        <dbReference type="ARBA" id="ARBA00022737"/>
    </source>
</evidence>
<dbReference type="PANTHER" id="PTHR24388:SF54">
    <property type="entry name" value="PROTEIN ESCARGOT"/>
    <property type="match status" value="1"/>
</dbReference>
<dbReference type="GO" id="GO:0000981">
    <property type="term" value="F:DNA-binding transcription factor activity, RNA polymerase II-specific"/>
    <property type="evidence" value="ECO:0007669"/>
    <property type="project" value="TreeGrafter"/>
</dbReference>
<name>A0A8S3S6R2_MYTED</name>
<comment type="subcellular location">
    <subcellularLocation>
        <location evidence="1">Nucleus</location>
    </subcellularLocation>
</comment>
<dbReference type="SUPFAM" id="SSF57667">
    <property type="entry name" value="beta-beta-alpha zinc fingers"/>
    <property type="match status" value="3"/>
</dbReference>
<dbReference type="FunFam" id="3.30.160.60:FF:000100">
    <property type="entry name" value="Zinc finger 45-like"/>
    <property type="match status" value="1"/>
</dbReference>
<keyword evidence="2" id="KW-0479">Metal-binding</keyword>
<dbReference type="AlphaFoldDB" id="A0A8S3S6R2"/>
<feature type="domain" description="C2H2-type" evidence="9">
    <location>
        <begin position="692"/>
        <end position="719"/>
    </location>
</feature>
<reference evidence="10" key="1">
    <citation type="submission" date="2021-03" db="EMBL/GenBank/DDBJ databases">
        <authorList>
            <person name="Bekaert M."/>
        </authorList>
    </citation>
    <scope>NUCLEOTIDE SEQUENCE</scope>
</reference>
<feature type="domain" description="C2H2-type" evidence="9">
    <location>
        <begin position="809"/>
        <end position="836"/>
    </location>
</feature>
<dbReference type="GO" id="GO:0003824">
    <property type="term" value="F:catalytic activity"/>
    <property type="evidence" value="ECO:0007669"/>
    <property type="project" value="InterPro"/>
</dbReference>
<sequence length="913" mass="105356">MKTSLNICSWNVGGLLSEHHDKSNDKNFLSELAQNDLVLLTETHVGYENHLKFDNFLYYPFCRPKSKNNRYFGGLGILIRKEIRKGVNFLNNGTSEYQWLKLKREFFNLNKDIYLCLIYYAPKSQTDLLEIIEKDITDSYGSMGDILLVGDLNARTGSEKDYIDGDSTSHVPLFDENYDVDCFTEERVSKDLITDSRGKNLLEFCIGNQLRILNGRMCGDSTGKFTCFKPNGCSVVDYALVSQSLLQQILYFNVSDFKANFSDCHCKITFKILASFQLEKNKSHMKDFPLRYKWDTESIQNFQESFTHPVIQNELKYFLNNKIILDKKNVNDATYSIHSIYEKVCKVSLKKKKKRVKTCNHKKWFDQDLKSLKKHVNDKAILMSKFPKDPIVRGSFFKLNKQFAKLRRKKKREFRENILDRLSNLESENPKDYWNLVNQLRLENNSETKNNIDGDIWYKYFSDLSSIPENEHIKSKIKEIKSKLELLEKKNFGFSEIDFKITPGELQKALRQLKSGKSPGLDTITNEMLKVSQSYMQDCLLKLLMPFFYLAFIPVIGINTVHNLLKVLHCNTSTVNGETNISAAGVLYIVEDQDKTSEDQSSTMDHQDDISEQPIKDEDVKVNQRSVSIRCLDCNETFATHEELTEHCKQTHRKYPSPKMLKLSSFKCSFCTRVFQSSKFLNQHVEESHGPNECFICGKEFALKRYLSMHIKRHSDGNKKHSCEICGWKFLERYKLKLHMESHKPKSEKNLPHACHICKKQFYNKATLDDHVNTHTGNRPFKCDICSCSFAHRIGLKRHLITHEPVKPFKCGVCQKEFSFRAKLDEHFITHTGEGKYVCNSCGKIFTTKSSLKRHSDNCSNKTLSTIISTSGNSAEPVTTELNSSEAVFMCGICSVVFDTLEKASVHAASHET</sequence>
<dbReference type="FunFam" id="3.30.160.60:FF:000446">
    <property type="entry name" value="Zinc finger protein"/>
    <property type="match status" value="1"/>
</dbReference>
<dbReference type="SUPFAM" id="SSF56219">
    <property type="entry name" value="DNase I-like"/>
    <property type="match status" value="1"/>
</dbReference>
<accession>A0A8S3S6R2</accession>
<feature type="region of interest" description="Disordered" evidence="8">
    <location>
        <begin position="597"/>
        <end position="617"/>
    </location>
</feature>
<feature type="domain" description="C2H2-type" evidence="9">
    <location>
        <begin position="666"/>
        <end position="689"/>
    </location>
</feature>
<feature type="domain" description="C2H2-type" evidence="9">
    <location>
        <begin position="837"/>
        <end position="855"/>
    </location>
</feature>
<evidence type="ECO:0000256" key="1">
    <source>
        <dbReference type="ARBA" id="ARBA00004123"/>
    </source>
</evidence>
<keyword evidence="5" id="KW-0862">Zinc</keyword>
<keyword evidence="3" id="KW-0677">Repeat</keyword>